<comment type="similarity">
    <text evidence="1">Belongs to the small heat shock protein (HSP20) family.</text>
</comment>
<keyword evidence="4" id="KW-1185">Reference proteome</keyword>
<evidence type="ECO:0000313" key="3">
    <source>
        <dbReference type="EMBL" id="KAJ2008706.1"/>
    </source>
</evidence>
<proteinExistence type="inferred from homology"/>
<evidence type="ECO:0000259" key="2">
    <source>
        <dbReference type="PROSITE" id="PS01031"/>
    </source>
</evidence>
<gene>
    <name evidence="3" type="ORF">H4R26_000025</name>
</gene>
<dbReference type="OrthoDB" id="1431247at2759"/>
<dbReference type="CDD" id="cd00298">
    <property type="entry name" value="ACD_sHsps_p23-like"/>
    <property type="match status" value="1"/>
</dbReference>
<reference evidence="3" key="1">
    <citation type="submission" date="2022-07" db="EMBL/GenBank/DDBJ databases">
        <title>Phylogenomic reconstructions and comparative analyses of Kickxellomycotina fungi.</title>
        <authorList>
            <person name="Reynolds N.K."/>
            <person name="Stajich J.E."/>
            <person name="Barry K."/>
            <person name="Grigoriev I.V."/>
            <person name="Crous P."/>
            <person name="Smith M.E."/>
        </authorList>
    </citation>
    <scope>NUCLEOTIDE SEQUENCE</scope>
    <source>
        <strain evidence="3">IMI 214461</strain>
    </source>
</reference>
<evidence type="ECO:0000256" key="1">
    <source>
        <dbReference type="PROSITE-ProRule" id="PRU00285"/>
    </source>
</evidence>
<dbReference type="AlphaFoldDB" id="A0A9W8BJG7"/>
<dbReference type="InterPro" id="IPR008978">
    <property type="entry name" value="HSP20-like_chaperone"/>
</dbReference>
<organism evidence="3 4">
    <name type="scientific">Coemansia thaxteri</name>
    <dbReference type="NCBI Taxonomy" id="2663907"/>
    <lineage>
        <taxon>Eukaryota</taxon>
        <taxon>Fungi</taxon>
        <taxon>Fungi incertae sedis</taxon>
        <taxon>Zoopagomycota</taxon>
        <taxon>Kickxellomycotina</taxon>
        <taxon>Kickxellomycetes</taxon>
        <taxon>Kickxellales</taxon>
        <taxon>Kickxellaceae</taxon>
        <taxon>Coemansia</taxon>
    </lineage>
</organism>
<dbReference type="SUPFAM" id="SSF49764">
    <property type="entry name" value="HSP20-like chaperones"/>
    <property type="match status" value="1"/>
</dbReference>
<dbReference type="PROSITE" id="PS01031">
    <property type="entry name" value="SHSP"/>
    <property type="match status" value="1"/>
</dbReference>
<comment type="caution">
    <text evidence="3">The sequence shown here is derived from an EMBL/GenBank/DDBJ whole genome shotgun (WGS) entry which is preliminary data.</text>
</comment>
<name>A0A9W8BJG7_9FUNG</name>
<feature type="domain" description="SHSP" evidence="2">
    <location>
        <begin position="53"/>
        <end position="153"/>
    </location>
</feature>
<evidence type="ECO:0000313" key="4">
    <source>
        <dbReference type="Proteomes" id="UP001150907"/>
    </source>
</evidence>
<dbReference type="InterPro" id="IPR002068">
    <property type="entry name" value="A-crystallin/Hsp20_dom"/>
</dbReference>
<protein>
    <recommendedName>
        <fullName evidence="2">SHSP domain-containing protein</fullName>
    </recommendedName>
</protein>
<accession>A0A9W8BJG7</accession>
<sequence>MSAPESTGHDDAIAKAGGDMGLLFDGFFGSIESLRQSEPSSTQRDVHETIANISSHLWTPRVERHEDDTVIRLTASLPNVASNQIHVSTDTPGRIKIFGECNSQVVYEHGADRVTERQLGQFEKDIPLPSSARVELMTTVLQGSDMIITIPKQ</sequence>
<dbReference type="EMBL" id="JANBQF010000001">
    <property type="protein sequence ID" value="KAJ2008706.1"/>
    <property type="molecule type" value="Genomic_DNA"/>
</dbReference>
<dbReference type="Gene3D" id="2.60.40.790">
    <property type="match status" value="1"/>
</dbReference>
<dbReference type="Proteomes" id="UP001150907">
    <property type="component" value="Unassembled WGS sequence"/>
</dbReference>